<evidence type="ECO:0000313" key="8">
    <source>
        <dbReference type="Proteomes" id="UP000067625"/>
    </source>
</evidence>
<dbReference type="PRINTS" id="PR00036">
    <property type="entry name" value="HTHLACI"/>
</dbReference>
<evidence type="ECO:0000313" key="7">
    <source>
        <dbReference type="EMBL" id="ALC83551.1"/>
    </source>
</evidence>
<name>A0A0M5JAU5_9BACI</name>
<dbReference type="OrthoDB" id="9796186at2"/>
<dbReference type="InterPro" id="IPR001387">
    <property type="entry name" value="Cro/C1-type_HTH"/>
</dbReference>
<dbReference type="Proteomes" id="UP000067625">
    <property type="component" value="Chromosome"/>
</dbReference>
<dbReference type="GO" id="GO:0003700">
    <property type="term" value="F:DNA-binding transcription factor activity"/>
    <property type="evidence" value="ECO:0007669"/>
    <property type="project" value="TreeGrafter"/>
</dbReference>
<sequence>MKPKIEDVAKLAGVSPTTVSRVLNNRGYISQKTKDNVQKAMNELNYFPNDLARSLFNKRTYLIGLILPTTSNPFFGELTFHIENICASLGYKVLLCNSLNRIDKEEQYAEMLMRNQVDGIIVGTHNQGTFHYHKQNLPIVAIDRYFSNTIPVVGSDNYAGGKLATEHLLSKGCKKIIHFNAPLQIEAPGQLRRTAFEDVLKKHHMEPVTYEIETPLGHEGQKEVIQKAFGEIPDVDGVFASNDLIAAVVINEAKKRGIDIPNRLKVVGYDGTETGKIMMPQLTTIQQPIDLIAKTAIEILRKEIDGEFGTAPYETQLPVTLLEGKTT</sequence>
<dbReference type="GO" id="GO:0000976">
    <property type="term" value="F:transcription cis-regulatory region binding"/>
    <property type="evidence" value="ECO:0007669"/>
    <property type="project" value="TreeGrafter"/>
</dbReference>
<dbReference type="Gene3D" id="3.40.50.2300">
    <property type="match status" value="2"/>
</dbReference>
<dbReference type="CDD" id="cd01392">
    <property type="entry name" value="HTH_LacI"/>
    <property type="match status" value="1"/>
</dbReference>
<feature type="domain" description="HTH cro/C1-type" evidence="6">
    <location>
        <begin position="6"/>
        <end position="47"/>
    </location>
</feature>
<keyword evidence="3" id="KW-0238">DNA-binding</keyword>
<protein>
    <submittedName>
        <fullName evidence="7">LacI family transcriptional regulator</fullName>
    </submittedName>
</protein>
<dbReference type="Pfam" id="PF13377">
    <property type="entry name" value="Peripla_BP_3"/>
    <property type="match status" value="1"/>
</dbReference>
<keyword evidence="4" id="KW-0804">Transcription</keyword>
<dbReference type="InterPro" id="IPR046335">
    <property type="entry name" value="LacI/GalR-like_sensor"/>
</dbReference>
<dbReference type="PROSITE" id="PS00356">
    <property type="entry name" value="HTH_LACI_1"/>
    <property type="match status" value="1"/>
</dbReference>
<dbReference type="SMART" id="SM00354">
    <property type="entry name" value="HTH_LACI"/>
    <property type="match status" value="1"/>
</dbReference>
<keyword evidence="2" id="KW-0805">Transcription regulation</keyword>
<evidence type="ECO:0000259" key="5">
    <source>
        <dbReference type="PROSITE" id="PS50932"/>
    </source>
</evidence>
<evidence type="ECO:0000256" key="1">
    <source>
        <dbReference type="ARBA" id="ARBA00022491"/>
    </source>
</evidence>
<reference evidence="8" key="1">
    <citation type="submission" date="2015-08" db="EMBL/GenBank/DDBJ databases">
        <title>Genome sequencing project for genomic taxonomy and phylogenomics of Bacillus-like bacteria.</title>
        <authorList>
            <person name="Liu B."/>
            <person name="Wang J."/>
            <person name="Zhu Y."/>
            <person name="Liu G."/>
            <person name="Chen Q."/>
            <person name="Chen Z."/>
            <person name="Lan J."/>
            <person name="Che J."/>
            <person name="Ge C."/>
            <person name="Shi H."/>
            <person name="Pan Z."/>
            <person name="Liu X."/>
        </authorList>
    </citation>
    <scope>NUCLEOTIDE SEQUENCE [LARGE SCALE GENOMIC DNA]</scope>
    <source>
        <strain evidence="8">FJAT-4402</strain>
    </source>
</reference>
<organism evidence="7 8">
    <name type="scientific">Bacillus gobiensis</name>
    <dbReference type="NCBI Taxonomy" id="1441095"/>
    <lineage>
        <taxon>Bacteria</taxon>
        <taxon>Bacillati</taxon>
        <taxon>Bacillota</taxon>
        <taxon>Bacilli</taxon>
        <taxon>Bacillales</taxon>
        <taxon>Bacillaceae</taxon>
        <taxon>Bacillus</taxon>
    </lineage>
</organism>
<dbReference type="PATRIC" id="fig|1441095.3.peg.4412"/>
<proteinExistence type="predicted"/>
<dbReference type="EMBL" id="CP012600">
    <property type="protein sequence ID" value="ALC83551.1"/>
    <property type="molecule type" value="Genomic_DNA"/>
</dbReference>
<dbReference type="CDD" id="cd06291">
    <property type="entry name" value="PBP1_Qymf-like"/>
    <property type="match status" value="1"/>
</dbReference>
<evidence type="ECO:0000256" key="2">
    <source>
        <dbReference type="ARBA" id="ARBA00023015"/>
    </source>
</evidence>
<feature type="domain" description="HTH lacI-type" evidence="5">
    <location>
        <begin position="3"/>
        <end position="57"/>
    </location>
</feature>
<dbReference type="Gene3D" id="1.10.260.40">
    <property type="entry name" value="lambda repressor-like DNA-binding domains"/>
    <property type="match status" value="1"/>
</dbReference>
<dbReference type="Pfam" id="PF00356">
    <property type="entry name" value="LacI"/>
    <property type="match status" value="1"/>
</dbReference>
<evidence type="ECO:0000259" key="6">
    <source>
        <dbReference type="PROSITE" id="PS50943"/>
    </source>
</evidence>
<dbReference type="AlphaFoldDB" id="A0A0M5JAU5"/>
<dbReference type="SUPFAM" id="SSF53822">
    <property type="entry name" value="Periplasmic binding protein-like I"/>
    <property type="match status" value="1"/>
</dbReference>
<dbReference type="InterPro" id="IPR010982">
    <property type="entry name" value="Lambda_DNA-bd_dom_sf"/>
</dbReference>
<dbReference type="PANTHER" id="PTHR30146:SF95">
    <property type="entry name" value="RIBOSE OPERON REPRESSOR"/>
    <property type="match status" value="1"/>
</dbReference>
<dbReference type="InterPro" id="IPR028082">
    <property type="entry name" value="Peripla_BP_I"/>
</dbReference>
<dbReference type="SUPFAM" id="SSF47413">
    <property type="entry name" value="lambda repressor-like DNA-binding domains"/>
    <property type="match status" value="1"/>
</dbReference>
<keyword evidence="8" id="KW-1185">Reference proteome</keyword>
<gene>
    <name evidence="7" type="ORF">AM592_19945</name>
</gene>
<reference evidence="7 8" key="2">
    <citation type="journal article" date="2016" name="Int. J. Syst. Evol. Microbiol.">
        <title>Bacillus gobiensis sp. nov., isolated from a soil sample.</title>
        <authorList>
            <person name="Liu B."/>
            <person name="Liu G.H."/>
            <person name="Cetin S."/>
            <person name="Schumann P."/>
            <person name="Pan Z.Z."/>
            <person name="Chen Q.Q."/>
        </authorList>
    </citation>
    <scope>NUCLEOTIDE SEQUENCE [LARGE SCALE GENOMIC DNA]</scope>
    <source>
        <strain evidence="7 8">FJAT-4402</strain>
    </source>
</reference>
<evidence type="ECO:0000256" key="3">
    <source>
        <dbReference type="ARBA" id="ARBA00023125"/>
    </source>
</evidence>
<accession>A0A0M5JAU5</accession>
<evidence type="ECO:0000256" key="4">
    <source>
        <dbReference type="ARBA" id="ARBA00023163"/>
    </source>
</evidence>
<dbReference type="PROSITE" id="PS50932">
    <property type="entry name" value="HTH_LACI_2"/>
    <property type="match status" value="1"/>
</dbReference>
<dbReference type="InterPro" id="IPR000843">
    <property type="entry name" value="HTH_LacI"/>
</dbReference>
<dbReference type="PROSITE" id="PS50943">
    <property type="entry name" value="HTH_CROC1"/>
    <property type="match status" value="1"/>
</dbReference>
<keyword evidence="1" id="KW-0678">Repressor</keyword>
<dbReference type="STRING" id="1441095.AM592_19945"/>
<dbReference type="PANTHER" id="PTHR30146">
    <property type="entry name" value="LACI-RELATED TRANSCRIPTIONAL REPRESSOR"/>
    <property type="match status" value="1"/>
</dbReference>
<dbReference type="RefSeq" id="WP_053605403.1">
    <property type="nucleotide sequence ID" value="NZ_CP012600.1"/>
</dbReference>